<dbReference type="EMBL" id="JBEYBR010000073">
    <property type="protein sequence ID" value="MEU2125006.1"/>
    <property type="molecule type" value="Genomic_DNA"/>
</dbReference>
<feature type="transmembrane region" description="Helical" evidence="8">
    <location>
        <begin position="55"/>
        <end position="75"/>
    </location>
</feature>
<feature type="transmembrane region" description="Helical" evidence="8">
    <location>
        <begin position="87"/>
        <end position="107"/>
    </location>
</feature>
<dbReference type="PANTHER" id="PTHR32468:SF0">
    <property type="entry name" value="K(+)_H(+) ANTIPORTER 1"/>
    <property type="match status" value="1"/>
</dbReference>
<name>A0ABV2XGV6_9NOCA</name>
<keyword evidence="4 8" id="KW-1133">Transmembrane helix</keyword>
<dbReference type="Proteomes" id="UP001550535">
    <property type="component" value="Unassembled WGS sequence"/>
</dbReference>
<keyword evidence="3 8" id="KW-0812">Transmembrane</keyword>
<keyword evidence="5" id="KW-0406">Ion transport</keyword>
<keyword evidence="2" id="KW-0813">Transport</keyword>
<keyword evidence="6 8" id="KW-0472">Membrane</keyword>
<dbReference type="InterPro" id="IPR038770">
    <property type="entry name" value="Na+/solute_symporter_sf"/>
</dbReference>
<evidence type="ECO:0000259" key="9">
    <source>
        <dbReference type="Pfam" id="PF00999"/>
    </source>
</evidence>
<feature type="transmembrane region" description="Helical" evidence="8">
    <location>
        <begin position="153"/>
        <end position="174"/>
    </location>
</feature>
<organism evidence="10 11">
    <name type="scientific">Nocardia niwae</name>
    <dbReference type="NCBI Taxonomy" id="626084"/>
    <lineage>
        <taxon>Bacteria</taxon>
        <taxon>Bacillati</taxon>
        <taxon>Actinomycetota</taxon>
        <taxon>Actinomycetes</taxon>
        <taxon>Mycobacteriales</taxon>
        <taxon>Nocardiaceae</taxon>
        <taxon>Nocardia</taxon>
    </lineage>
</organism>
<feature type="transmembrane region" description="Helical" evidence="8">
    <location>
        <begin position="215"/>
        <end position="237"/>
    </location>
</feature>
<dbReference type="Pfam" id="PF00999">
    <property type="entry name" value="Na_H_Exchanger"/>
    <property type="match status" value="1"/>
</dbReference>
<keyword evidence="11" id="KW-1185">Reference proteome</keyword>
<evidence type="ECO:0000256" key="7">
    <source>
        <dbReference type="SAM" id="MobiDB-lite"/>
    </source>
</evidence>
<feature type="transmembrane region" description="Helical" evidence="8">
    <location>
        <begin position="326"/>
        <end position="348"/>
    </location>
</feature>
<dbReference type="Gene3D" id="1.20.1530.20">
    <property type="match status" value="1"/>
</dbReference>
<feature type="transmembrane region" description="Helical" evidence="8">
    <location>
        <begin position="249"/>
        <end position="266"/>
    </location>
</feature>
<feature type="transmembrane region" description="Helical" evidence="8">
    <location>
        <begin position="27"/>
        <end position="48"/>
    </location>
</feature>
<dbReference type="PANTHER" id="PTHR32468">
    <property type="entry name" value="CATION/H + ANTIPORTER"/>
    <property type="match status" value="1"/>
</dbReference>
<accession>A0ABV2XGV6</accession>
<evidence type="ECO:0000256" key="1">
    <source>
        <dbReference type="ARBA" id="ARBA00004141"/>
    </source>
</evidence>
<protein>
    <submittedName>
        <fullName evidence="10">Cation:proton antiporter</fullName>
    </submittedName>
</protein>
<comment type="subcellular location">
    <subcellularLocation>
        <location evidence="1">Membrane</location>
        <topology evidence="1">Multi-pass membrane protein</topology>
    </subcellularLocation>
</comment>
<evidence type="ECO:0000256" key="2">
    <source>
        <dbReference type="ARBA" id="ARBA00022448"/>
    </source>
</evidence>
<evidence type="ECO:0000256" key="6">
    <source>
        <dbReference type="ARBA" id="ARBA00023136"/>
    </source>
</evidence>
<feature type="transmembrane region" description="Helical" evidence="8">
    <location>
        <begin position="186"/>
        <end position="209"/>
    </location>
</feature>
<evidence type="ECO:0000256" key="5">
    <source>
        <dbReference type="ARBA" id="ARBA00023065"/>
    </source>
</evidence>
<feature type="transmembrane region" description="Helical" evidence="8">
    <location>
        <begin position="119"/>
        <end position="141"/>
    </location>
</feature>
<comment type="caution">
    <text evidence="10">The sequence shown here is derived from an EMBL/GenBank/DDBJ whole genome shotgun (WGS) entry which is preliminary data.</text>
</comment>
<evidence type="ECO:0000256" key="4">
    <source>
        <dbReference type="ARBA" id="ARBA00022989"/>
    </source>
</evidence>
<dbReference type="InterPro" id="IPR006153">
    <property type="entry name" value="Cation/H_exchanger_TM"/>
</dbReference>
<feature type="transmembrane region" description="Helical" evidence="8">
    <location>
        <begin position="389"/>
        <end position="412"/>
    </location>
</feature>
<gene>
    <name evidence="10" type="ORF">ABZ507_24655</name>
</gene>
<evidence type="ECO:0000313" key="11">
    <source>
        <dbReference type="Proteomes" id="UP001550535"/>
    </source>
</evidence>
<dbReference type="InterPro" id="IPR050794">
    <property type="entry name" value="CPA2_transporter"/>
</dbReference>
<proteinExistence type="predicted"/>
<sequence length="444" mass="46999">MPRASVESDPAMASMSNGVEALPSNQMIFLLLDLVLIVGAARLLGWLAEKVGQPAVIGEIVAGVLAGPTVLGAHLSETIFPHDIRSYLTAFANVGVMIFMFSAGLEMDLRSVAGRRRSVTAIALSAYLTPFALGSVIALWALARHDGGNRLNFALFLGCALAVTAFPVLARILHDRGLLSTRLGQSAMTCAALDDVLAWCVLAVVIGVARPGLDHHWRLLLFVPLVVVLWWAVRPALDRLARSGSEKHLSNMVFLGVAGALLLGAATEWLGLHLIFGAFLFGVVFPRRLRAAVDSGAQLLSSIFLPAFFVVAGLQVDLGGLDRASIAEFAAIMGAALVGKLGGTYVAARLSRTDRTEAAALAALMNTRGLTELVILNIGLTIGVIDQRLYSLLVMMALITTAMTAPLLKLCGVTYSPHRREKPPALGEDGRRTDSAVQAEATAP</sequence>
<evidence type="ECO:0000256" key="8">
    <source>
        <dbReference type="SAM" id="Phobius"/>
    </source>
</evidence>
<evidence type="ECO:0000313" key="10">
    <source>
        <dbReference type="EMBL" id="MEU2125006.1"/>
    </source>
</evidence>
<reference evidence="10 11" key="1">
    <citation type="submission" date="2024-06" db="EMBL/GenBank/DDBJ databases">
        <title>The Natural Products Discovery Center: Release of the First 8490 Sequenced Strains for Exploring Actinobacteria Biosynthetic Diversity.</title>
        <authorList>
            <person name="Kalkreuter E."/>
            <person name="Kautsar S.A."/>
            <person name="Yang D."/>
            <person name="Bader C.D."/>
            <person name="Teijaro C.N."/>
            <person name="Fluegel L."/>
            <person name="Davis C.M."/>
            <person name="Simpson J.R."/>
            <person name="Lauterbach L."/>
            <person name="Steele A.D."/>
            <person name="Gui C."/>
            <person name="Meng S."/>
            <person name="Li G."/>
            <person name="Viehrig K."/>
            <person name="Ye F."/>
            <person name="Su P."/>
            <person name="Kiefer A.F."/>
            <person name="Nichols A."/>
            <person name="Cepeda A.J."/>
            <person name="Yan W."/>
            <person name="Fan B."/>
            <person name="Jiang Y."/>
            <person name="Adhikari A."/>
            <person name="Zheng C.-J."/>
            <person name="Schuster L."/>
            <person name="Cowan T.M."/>
            <person name="Smanski M.J."/>
            <person name="Chevrette M.G."/>
            <person name="De Carvalho L.P.S."/>
            <person name="Shen B."/>
        </authorList>
    </citation>
    <scope>NUCLEOTIDE SEQUENCE [LARGE SCALE GENOMIC DNA]</scope>
    <source>
        <strain evidence="10 11">NPDC019434</strain>
    </source>
</reference>
<feature type="domain" description="Cation/H+ exchanger transmembrane" evidence="9">
    <location>
        <begin position="41"/>
        <end position="409"/>
    </location>
</feature>
<dbReference type="RefSeq" id="WP_357992781.1">
    <property type="nucleotide sequence ID" value="NZ_JBEYBR010000073.1"/>
</dbReference>
<feature type="transmembrane region" description="Helical" evidence="8">
    <location>
        <begin position="360"/>
        <end position="383"/>
    </location>
</feature>
<evidence type="ECO:0000256" key="3">
    <source>
        <dbReference type="ARBA" id="ARBA00022692"/>
    </source>
</evidence>
<feature type="transmembrane region" description="Helical" evidence="8">
    <location>
        <begin position="272"/>
        <end position="289"/>
    </location>
</feature>
<feature type="transmembrane region" description="Helical" evidence="8">
    <location>
        <begin position="296"/>
        <end position="314"/>
    </location>
</feature>
<feature type="region of interest" description="Disordered" evidence="7">
    <location>
        <begin position="419"/>
        <end position="444"/>
    </location>
</feature>